<keyword evidence="5 7" id="KW-1133">Transmembrane helix</keyword>
<evidence type="ECO:0000256" key="2">
    <source>
        <dbReference type="ARBA" id="ARBA00006386"/>
    </source>
</evidence>
<dbReference type="EMBL" id="PVXQ01000045">
    <property type="protein sequence ID" value="PRR80464.1"/>
    <property type="molecule type" value="Genomic_DNA"/>
</dbReference>
<evidence type="ECO:0000256" key="1">
    <source>
        <dbReference type="ARBA" id="ARBA00004651"/>
    </source>
</evidence>
<feature type="transmembrane region" description="Helical" evidence="7">
    <location>
        <begin position="140"/>
        <end position="159"/>
    </location>
</feature>
<reference evidence="8 9" key="1">
    <citation type="submission" date="2018-03" db="EMBL/GenBank/DDBJ databases">
        <title>Genome sequence of Clostridium vincentii DSM 10228.</title>
        <authorList>
            <person name="Poehlein A."/>
            <person name="Daniel R."/>
        </authorList>
    </citation>
    <scope>NUCLEOTIDE SEQUENCE [LARGE SCALE GENOMIC DNA]</scope>
    <source>
        <strain evidence="8 9">DSM 10228</strain>
    </source>
</reference>
<sequence>MDIFTMILWVITVTWFIWSIIKDKKKTLNSIKMSSGMMKNMMGEIIGILFLIGLLLTFIPPDTINDYMGKSNTFIATITSAFVGSITLIPAFVAFPLVGSLVNAGANIVPVVAFLTTLTMVGVVTFPLEKREFGTKFTVIRNSLSFVFAIIIALLMGVAM</sequence>
<keyword evidence="3" id="KW-1003">Cell membrane</keyword>
<proteinExistence type="inferred from homology"/>
<evidence type="ECO:0000313" key="8">
    <source>
        <dbReference type="EMBL" id="PRR80464.1"/>
    </source>
</evidence>
<evidence type="ECO:0000256" key="4">
    <source>
        <dbReference type="ARBA" id="ARBA00022692"/>
    </source>
</evidence>
<keyword evidence="9" id="KW-1185">Reference proteome</keyword>
<evidence type="ECO:0000256" key="5">
    <source>
        <dbReference type="ARBA" id="ARBA00022989"/>
    </source>
</evidence>
<comment type="caution">
    <text evidence="8">The sequence shown here is derived from an EMBL/GenBank/DDBJ whole genome shotgun (WGS) entry which is preliminary data.</text>
</comment>
<organism evidence="8 9">
    <name type="scientific">Clostridium vincentii</name>
    <dbReference type="NCBI Taxonomy" id="52704"/>
    <lineage>
        <taxon>Bacteria</taxon>
        <taxon>Bacillati</taxon>
        <taxon>Bacillota</taxon>
        <taxon>Clostridia</taxon>
        <taxon>Eubacteriales</taxon>
        <taxon>Clostridiaceae</taxon>
        <taxon>Clostridium</taxon>
    </lineage>
</organism>
<gene>
    <name evidence="8" type="ORF">CLVI_30400</name>
</gene>
<name>A0A2T0B9A6_9CLOT</name>
<evidence type="ECO:0000256" key="7">
    <source>
        <dbReference type="SAM" id="Phobius"/>
    </source>
</evidence>
<accession>A0A2T0B9A6</accession>
<dbReference type="RefSeq" id="WP_106060929.1">
    <property type="nucleotide sequence ID" value="NZ_PVXQ01000045.1"/>
</dbReference>
<dbReference type="OrthoDB" id="5465282at2"/>
<evidence type="ECO:0000256" key="3">
    <source>
        <dbReference type="ARBA" id="ARBA00022475"/>
    </source>
</evidence>
<keyword evidence="6 7" id="KW-0472">Membrane</keyword>
<feature type="transmembrane region" description="Helical" evidence="7">
    <location>
        <begin position="107"/>
        <end position="128"/>
    </location>
</feature>
<evidence type="ECO:0000256" key="6">
    <source>
        <dbReference type="ARBA" id="ARBA00023136"/>
    </source>
</evidence>
<feature type="transmembrane region" description="Helical" evidence="7">
    <location>
        <begin position="73"/>
        <end position="95"/>
    </location>
</feature>
<dbReference type="GO" id="GO:0005886">
    <property type="term" value="C:plasma membrane"/>
    <property type="evidence" value="ECO:0007669"/>
    <property type="project" value="UniProtKB-SubCell"/>
</dbReference>
<dbReference type="AlphaFoldDB" id="A0A2T0B9A6"/>
<feature type="transmembrane region" description="Helical" evidence="7">
    <location>
        <begin position="42"/>
        <end position="61"/>
    </location>
</feature>
<dbReference type="InterPro" id="IPR005524">
    <property type="entry name" value="DUF318"/>
</dbReference>
<dbReference type="Pfam" id="PF03773">
    <property type="entry name" value="ArsP_1"/>
    <property type="match status" value="1"/>
</dbReference>
<dbReference type="Proteomes" id="UP000239471">
    <property type="component" value="Unassembled WGS sequence"/>
</dbReference>
<feature type="transmembrane region" description="Helical" evidence="7">
    <location>
        <begin position="6"/>
        <end position="21"/>
    </location>
</feature>
<protein>
    <submittedName>
        <fullName evidence="8">Putative permease</fullName>
    </submittedName>
</protein>
<keyword evidence="4 7" id="KW-0812">Transmembrane</keyword>
<comment type="subcellular location">
    <subcellularLocation>
        <location evidence="1">Cell membrane</location>
        <topology evidence="1">Multi-pass membrane protein</topology>
    </subcellularLocation>
</comment>
<evidence type="ECO:0000313" key="9">
    <source>
        <dbReference type="Proteomes" id="UP000239471"/>
    </source>
</evidence>
<comment type="similarity">
    <text evidence="2">Belongs to the UPF0718 family.</text>
</comment>